<gene>
    <name evidence="1" type="ORF">CUN67_12960</name>
</gene>
<sequence length="60" mass="6685">MKVTSEIKNYDQPSKSDVQVHSHWSNNRMVVIEFIGGEKRTVWAADLIAAIQNAKNTGGL</sequence>
<dbReference type="AlphaFoldDB" id="A0A6B9FZT7"/>
<dbReference type="Proteomes" id="UP000502005">
    <property type="component" value="Chromosome"/>
</dbReference>
<dbReference type="RefSeq" id="WP_208715723.1">
    <property type="nucleotide sequence ID" value="NZ_CP024768.1"/>
</dbReference>
<dbReference type="EMBL" id="CP024768">
    <property type="protein sequence ID" value="QGY29788.1"/>
    <property type="molecule type" value="Genomic_DNA"/>
</dbReference>
<reference evidence="1 2" key="1">
    <citation type="submission" date="2017-11" db="EMBL/GenBank/DDBJ databases">
        <title>Genome sequence of Pantoea cypripedii NE1.</title>
        <authorList>
            <person name="Nascimento F.X."/>
        </authorList>
    </citation>
    <scope>NUCLEOTIDE SEQUENCE [LARGE SCALE GENOMIC DNA]</scope>
    <source>
        <strain evidence="1 2">NE1</strain>
    </source>
</reference>
<proteinExistence type="predicted"/>
<name>A0A6B9FZT7_PANCY</name>
<protein>
    <submittedName>
        <fullName evidence="1">Uncharacterized protein</fullName>
    </submittedName>
</protein>
<organism evidence="1 2">
    <name type="scientific">Pantoea cypripedii</name>
    <name type="common">Pectobacterium cypripedii</name>
    <name type="synonym">Erwinia cypripedii</name>
    <dbReference type="NCBI Taxonomy" id="55209"/>
    <lineage>
        <taxon>Bacteria</taxon>
        <taxon>Pseudomonadati</taxon>
        <taxon>Pseudomonadota</taxon>
        <taxon>Gammaproteobacteria</taxon>
        <taxon>Enterobacterales</taxon>
        <taxon>Erwiniaceae</taxon>
        <taxon>Pantoea</taxon>
    </lineage>
</organism>
<evidence type="ECO:0000313" key="2">
    <source>
        <dbReference type="Proteomes" id="UP000502005"/>
    </source>
</evidence>
<accession>A0A6B9FZT7</accession>
<evidence type="ECO:0000313" key="1">
    <source>
        <dbReference type="EMBL" id="QGY29788.1"/>
    </source>
</evidence>